<dbReference type="PANTHER" id="PTHR35043:SF7">
    <property type="entry name" value="TRANSCRIPTION FACTOR DOMAIN-CONTAINING PROTEIN"/>
    <property type="match status" value="1"/>
</dbReference>
<organism evidence="3 4">
    <name type="scientific">Candolleomyces eurysporus</name>
    <dbReference type="NCBI Taxonomy" id="2828524"/>
    <lineage>
        <taxon>Eukaryota</taxon>
        <taxon>Fungi</taxon>
        <taxon>Dikarya</taxon>
        <taxon>Basidiomycota</taxon>
        <taxon>Agaricomycotina</taxon>
        <taxon>Agaricomycetes</taxon>
        <taxon>Agaricomycetidae</taxon>
        <taxon>Agaricales</taxon>
        <taxon>Agaricineae</taxon>
        <taxon>Psathyrellaceae</taxon>
        <taxon>Candolleomyces</taxon>
    </lineage>
</organism>
<sequence>MLLLILLLYSSFCSQASSGAPLTSYQFLRLGPRDPDPTLSVDTNYRSTPEIIWTCLATTFMCTWVSVHPNVSRGTSRWDNLRDRFILFGWTLLAPELVLVFAYRQWEGVRLLRKLHGEEWGRVQCHFIQMGGVVIKHKGQLRAIELSKVEEHKLGDVINRSSLREADLLDRSKGDELSKGLVVIQTTWFIISCCARAIQRLTITNLEVITLAYAALNGIMYFFWWNKPLNVRVPMEIEIKDEDLFNQVSRVRLPEEEESERARTIMDIMSLPWTLARTTVRYFARTTSKLSGSNVKKVNPLYYTFQGRDLTIGGKQPLKGMLKSFAITSLKASAFGAIHCIAWSFPFPTTVARDLWRVSSVYCAASPWLILVISVLSFSVFQDNVYAYKALALVNKIVIFLFASYVKNWGRERPGEVYF</sequence>
<keyword evidence="1" id="KW-0812">Transmembrane</keyword>
<feature type="transmembrane region" description="Helical" evidence="1">
    <location>
        <begin position="359"/>
        <end position="380"/>
    </location>
</feature>
<dbReference type="OrthoDB" id="9451547at2759"/>
<feature type="transmembrane region" description="Helical" evidence="1">
    <location>
        <begin position="206"/>
        <end position="225"/>
    </location>
</feature>
<keyword evidence="4" id="KW-1185">Reference proteome</keyword>
<accession>A0A9W8MHB5</accession>
<dbReference type="PANTHER" id="PTHR35043">
    <property type="entry name" value="TRANSCRIPTION FACTOR DOMAIN-CONTAINING PROTEIN"/>
    <property type="match status" value="1"/>
</dbReference>
<proteinExistence type="predicted"/>
<keyword evidence="1" id="KW-0472">Membrane</keyword>
<evidence type="ECO:0000256" key="1">
    <source>
        <dbReference type="SAM" id="Phobius"/>
    </source>
</evidence>
<protein>
    <submittedName>
        <fullName evidence="3">Uncharacterized protein</fullName>
    </submittedName>
</protein>
<feature type="transmembrane region" description="Helical" evidence="1">
    <location>
        <begin position="85"/>
        <end position="103"/>
    </location>
</feature>
<reference evidence="3" key="1">
    <citation type="submission" date="2022-06" db="EMBL/GenBank/DDBJ databases">
        <title>Genome Sequence of Candolleomyces eurysporus.</title>
        <authorList>
            <person name="Buettner E."/>
        </authorList>
    </citation>
    <scope>NUCLEOTIDE SEQUENCE</scope>
    <source>
        <strain evidence="3">VTCC 930004</strain>
    </source>
</reference>
<gene>
    <name evidence="3" type="ORF">H1R20_g8044</name>
</gene>
<dbReference type="AlphaFoldDB" id="A0A9W8MHB5"/>
<keyword evidence="1" id="KW-1133">Transmembrane helix</keyword>
<feature type="chain" id="PRO_5040922764" evidence="2">
    <location>
        <begin position="20"/>
        <end position="419"/>
    </location>
</feature>
<comment type="caution">
    <text evidence="3">The sequence shown here is derived from an EMBL/GenBank/DDBJ whole genome shotgun (WGS) entry which is preliminary data.</text>
</comment>
<evidence type="ECO:0000313" key="4">
    <source>
        <dbReference type="Proteomes" id="UP001140091"/>
    </source>
</evidence>
<evidence type="ECO:0000256" key="2">
    <source>
        <dbReference type="SAM" id="SignalP"/>
    </source>
</evidence>
<feature type="non-terminal residue" evidence="3">
    <location>
        <position position="419"/>
    </location>
</feature>
<feature type="transmembrane region" description="Helical" evidence="1">
    <location>
        <begin position="386"/>
        <end position="406"/>
    </location>
</feature>
<dbReference type="EMBL" id="JANBPK010000905">
    <property type="protein sequence ID" value="KAJ2929048.1"/>
    <property type="molecule type" value="Genomic_DNA"/>
</dbReference>
<dbReference type="Proteomes" id="UP001140091">
    <property type="component" value="Unassembled WGS sequence"/>
</dbReference>
<name>A0A9W8MHB5_9AGAR</name>
<feature type="signal peptide" evidence="2">
    <location>
        <begin position="1"/>
        <end position="19"/>
    </location>
</feature>
<feature type="transmembrane region" description="Helical" evidence="1">
    <location>
        <begin position="325"/>
        <end position="347"/>
    </location>
</feature>
<evidence type="ECO:0000313" key="3">
    <source>
        <dbReference type="EMBL" id="KAJ2929048.1"/>
    </source>
</evidence>
<keyword evidence="2" id="KW-0732">Signal</keyword>